<evidence type="ECO:0008006" key="3">
    <source>
        <dbReference type="Google" id="ProtNLM"/>
    </source>
</evidence>
<evidence type="ECO:0000256" key="1">
    <source>
        <dbReference type="ARBA" id="ARBA00022801"/>
    </source>
</evidence>
<organism evidence="2">
    <name type="scientific">Riboviria sp</name>
    <dbReference type="NCBI Taxonomy" id="2585031"/>
    <lineage>
        <taxon>Viruses</taxon>
        <taxon>Riboviria</taxon>
    </lineage>
</organism>
<reference evidence="2" key="1">
    <citation type="submission" date="2020-11" db="EMBL/GenBank/DDBJ databases">
        <title>RNA virus dark matter in the feces of wild birds.</title>
        <authorList>
            <person name="Lu X."/>
            <person name="Yang X.S."/>
            <person name="Zhang W."/>
        </authorList>
    </citation>
    <scope>NUCLEOTIDE SEQUENCE</scope>
    <source>
        <strain evidence="2">DuskyWarbler62con15</strain>
    </source>
</reference>
<dbReference type="InterPro" id="IPR009003">
    <property type="entry name" value="Peptidase_S1_PA"/>
</dbReference>
<dbReference type="SUPFAM" id="SSF50494">
    <property type="entry name" value="Trypsin-like serine proteases"/>
    <property type="match status" value="1"/>
</dbReference>
<name>A0A8K1U223_9VIRU</name>
<dbReference type="GO" id="GO:0016787">
    <property type="term" value="F:hydrolase activity"/>
    <property type="evidence" value="ECO:0007669"/>
    <property type="project" value="UniProtKB-KW"/>
</dbReference>
<sequence>MVSISLLTWSLIFMMVLSILRSGRLMTDLSEKVNRLEKKLRTQQLYMDIWTEKNDESDIVGSEYEPAHHPPAYQVSIQTESLNGGWMNIGVGFICKPKAAAEIKLFTASHVVRDSYLKTRVVGPKGAMDVDLMEWKVVPTFDVAYITIPHKEQQRLGCSAGRPAALEKATFANVIAKGLRSSGKLTVIEDTFGYVMYEGSTKRGFSGAPYHVGNTIYGIHTTGVSSGRSGNMGVNMEMICKIVYGRDESSEDYHEYQIKQLMGKNVLKYITHPVHYDESILYTDSRGRSHEVDKDDFERWVRSASNEAGYMKGYWAPKRLTAEETQAQEPEVMEVREPMVAIENPVDMEDQKSRSVQTVKPAKVDVETQTDGLPLDNGFYVGNDQYQQTEKVSQRNAQTQTTKVGVVAETQTRKEKKDTGEAKYSPMDLIPYLTGGPSYCYPAEGVEESEEIEGQTEIPKNEFVGASKNLQRCPLSSALSLVTSAKLPTPAPRTLKAQTPTTDSATDNRERMLAPQSKAFTSKLSEQEKKQPLYKIKRQNRRSLQKLHKEFALTQAENFLEWCVQRRATSGGTE</sequence>
<protein>
    <recommendedName>
        <fullName evidence="3">Serine protease</fullName>
    </recommendedName>
</protein>
<accession>A0A8K1U223</accession>
<evidence type="ECO:0000313" key="2">
    <source>
        <dbReference type="EMBL" id="UGO57172.1"/>
    </source>
</evidence>
<proteinExistence type="predicted"/>
<dbReference type="InterPro" id="IPR043504">
    <property type="entry name" value="Peptidase_S1_PA_chymotrypsin"/>
</dbReference>
<dbReference type="Gene3D" id="2.40.10.10">
    <property type="entry name" value="Trypsin-like serine proteases"/>
    <property type="match status" value="2"/>
</dbReference>
<dbReference type="EMBL" id="MW239224">
    <property type="protein sequence ID" value="UGO57172.1"/>
    <property type="molecule type" value="Genomic_RNA"/>
</dbReference>
<keyword evidence="1" id="KW-0378">Hydrolase</keyword>